<keyword evidence="2" id="KW-1185">Reference proteome</keyword>
<comment type="caution">
    <text evidence="1">The sequence shown here is derived from an EMBL/GenBank/DDBJ whole genome shotgun (WGS) entry which is preliminary data.</text>
</comment>
<gene>
    <name evidence="1" type="ORF">PLOB_00028479</name>
</gene>
<reference evidence="1 2" key="1">
    <citation type="submission" date="2022-05" db="EMBL/GenBank/DDBJ databases">
        <authorList>
            <consortium name="Genoscope - CEA"/>
            <person name="William W."/>
        </authorList>
    </citation>
    <scope>NUCLEOTIDE SEQUENCE [LARGE SCALE GENOMIC DNA]</scope>
</reference>
<dbReference type="EMBL" id="CALNXK010000350">
    <property type="protein sequence ID" value="CAH3183330.1"/>
    <property type="molecule type" value="Genomic_DNA"/>
</dbReference>
<dbReference type="Proteomes" id="UP001159405">
    <property type="component" value="Unassembled WGS sequence"/>
</dbReference>
<organism evidence="1 2">
    <name type="scientific">Porites lobata</name>
    <dbReference type="NCBI Taxonomy" id="104759"/>
    <lineage>
        <taxon>Eukaryota</taxon>
        <taxon>Metazoa</taxon>
        <taxon>Cnidaria</taxon>
        <taxon>Anthozoa</taxon>
        <taxon>Hexacorallia</taxon>
        <taxon>Scleractinia</taxon>
        <taxon>Fungiina</taxon>
        <taxon>Poritidae</taxon>
        <taxon>Porites</taxon>
    </lineage>
</organism>
<evidence type="ECO:0000313" key="2">
    <source>
        <dbReference type="Proteomes" id="UP001159405"/>
    </source>
</evidence>
<evidence type="ECO:0000313" key="1">
    <source>
        <dbReference type="EMBL" id="CAH3183330.1"/>
    </source>
</evidence>
<sequence length="1199" mass="133062">MITSLSDMYVYLFFPKDAYSRLENDVASSGAQVDFDDYMPVPVTSCGKVDKSTQRPIVPEVPYKNQCERGQRELRGEIIDNMRQVALRAVHFEETDLPQLVAEIVGSKKWISSFGCNVSSTEKNPILESLIKDYKECMSKEKTSEVRKRAAAQKAKLFIGSTLKDSRLTLTGDKTPQTFRSRVVAADSVGRITCYADERRRLLSIVAMDYPYRFLQERFGCSPNTVTAGKVHAILFGRGGTPPSKFKFQRQCVSPAVLEELSEFFLRDDVSRPSSCRSIIVDGQETPVRYWKDSIKNLVNQYLLEFPNGVKRTYIYSHLPPSFRSDTMLAGLCNLCNDYGHSNYDKMQSLLSDLERSASISLKEEKAKVTKHQQFLKTQFGKIVERHSPCLELCMAHAFGSCTEAHPNSCPDVVASVQVDKVVQEHIGRIADRSECDRLKEELKEVMTSSVLYTSHLLRTRQQGDYHKLVLNNLQPGEAVVIIDYKMKLELGVRLREIQRDWYGKRGISLHGLLAIAQVDENKKVKEVLDLWSEDTKQDSWFTQSAMDVGFTWLQKAFPGFRVYLFSDNGPHYHNSGFLFYLAEANQVFDLTLVEYNNFEAGEGKSQLDTHFAHISHKIVRWVRVGNNLETGQQLGELIGSMKNVQCRKLHIDRRKAPDKVGTLKDISLYGNFQFPTSGQYSGGLIARSIAGVGKELKKTKGQVQALASRSRPIAGSTGATTTEELCVTATDRRNPSGMPYSIRFIQHAPDPVIEATMVPAEEALTRHIAESGYALKTGGTKRVTFTLAQKQVMIEFYNRQANEGIRADPADCIAAMRERRLDVLKESQIRSWWSSYHQKQKRENERLAANLRQLQGQLTSASCSATAAAVNGNNVLSTAPAATLNSTQPSVNSASTLIPTQQPVTSAATLNSTQPSVSSAATLNSTQPSLHSASTLIPTQQPVTAAATLNSTQPSVSSAATLNSTQPSVASAATANARQPSPVLQIDLLGASIGNGVTEWYFPWNMSQSTIDNRNGSNACVFIAFNFGLLYKQFSLDNTLVGENLNSHWQTALEHAIRAGNDIHDQLFDFEGVNVSVEEGIELAGEVCQVGQVLREYNVFGANPLDQLETVIKTLSQQRQSFHVLVALEMAMLIIVDSCGILLFIDSHIHGTKGAVIARFNPDSHCQAQNFAVWLDQMLIHTKGVGLSICSITSILYS</sequence>
<protein>
    <submittedName>
        <fullName evidence="1">Uncharacterized protein</fullName>
    </submittedName>
</protein>
<proteinExistence type="predicted"/>
<accession>A0ABN8RV20</accession>
<name>A0ABN8RV20_9CNID</name>